<dbReference type="InterPro" id="IPR023366">
    <property type="entry name" value="ATP_synth_asu-like_sf"/>
</dbReference>
<dbReference type="InterPro" id="IPR000194">
    <property type="entry name" value="ATPase_F1/V1/A1_a/bsu_nucl-bd"/>
</dbReference>
<dbReference type="CDD" id="cd18116">
    <property type="entry name" value="ATP-synt_F1_alpha_N"/>
    <property type="match status" value="1"/>
</dbReference>
<dbReference type="Proteomes" id="UP000283474">
    <property type="component" value="Chromosome"/>
</dbReference>
<keyword evidence="9 15" id="KW-1278">Translocase</keyword>
<dbReference type="CDD" id="cd18113">
    <property type="entry name" value="ATP-synt_F1_alpha_C"/>
    <property type="match status" value="1"/>
</dbReference>
<dbReference type="InterPro" id="IPR004100">
    <property type="entry name" value="ATPase_F1/V1/A1_a/bsu_N"/>
</dbReference>
<keyword evidence="5 15" id="KW-1003">Cell membrane</keyword>
<dbReference type="InterPro" id="IPR000793">
    <property type="entry name" value="ATP_synth_asu_C"/>
</dbReference>
<name>A0A410GDH4_9BURK</name>
<dbReference type="SUPFAM" id="SSF50615">
    <property type="entry name" value="N-terminal domain of alpha and beta subunits of F1 ATP synthase"/>
    <property type="match status" value="1"/>
</dbReference>
<dbReference type="HAMAP" id="MF_01346">
    <property type="entry name" value="ATP_synth_alpha_bact"/>
    <property type="match status" value="1"/>
</dbReference>
<proteinExistence type="inferred from homology"/>
<evidence type="ECO:0000256" key="5">
    <source>
        <dbReference type="ARBA" id="ARBA00022475"/>
    </source>
</evidence>
<evidence type="ECO:0000256" key="6">
    <source>
        <dbReference type="ARBA" id="ARBA00022741"/>
    </source>
</evidence>
<dbReference type="SUPFAM" id="SSF52540">
    <property type="entry name" value="P-loop containing nucleoside triphosphate hydrolases"/>
    <property type="match status" value="1"/>
</dbReference>
<dbReference type="SUPFAM" id="SSF47917">
    <property type="entry name" value="C-terminal domain of alpha and beta subunits of F1 ATP synthase"/>
    <property type="match status" value="1"/>
</dbReference>
<feature type="domain" description="ATPase F1/V1/A1 complex alpha/beta subunit N-terminal" evidence="18">
    <location>
        <begin position="25"/>
        <end position="92"/>
    </location>
</feature>
<keyword evidence="10 15" id="KW-0406">Ion transport</keyword>
<evidence type="ECO:0000256" key="11">
    <source>
        <dbReference type="ARBA" id="ARBA00023136"/>
    </source>
</evidence>
<evidence type="ECO:0000313" key="20">
    <source>
        <dbReference type="Proteomes" id="UP000283474"/>
    </source>
</evidence>
<comment type="subcellular location">
    <subcellularLocation>
        <location evidence="15">Cell membrane</location>
        <topology evidence="15">Peripheral membrane protein</topology>
    </subcellularLocation>
    <subcellularLocation>
        <location evidence="2">Membrane</location>
        <topology evidence="2">Peripheral membrane protein</topology>
    </subcellularLocation>
</comment>
<dbReference type="InterPro" id="IPR005294">
    <property type="entry name" value="ATP_synth_F1_asu"/>
</dbReference>
<dbReference type="CDD" id="cd01132">
    <property type="entry name" value="F1-ATPase_alpha_CD"/>
    <property type="match status" value="1"/>
</dbReference>
<feature type="site" description="Required for activity" evidence="15">
    <location>
        <position position="373"/>
    </location>
</feature>
<keyword evidence="8 15" id="KW-0067">ATP-binding</keyword>
<sequence length="513" mass="55791">MQLNPSEISELLKARIEGLGASTDVRTQGTVVSVTDGITRIHGLSDVMQGEMLEFPNNVFGLALNLERDSVGAVILGDYTSVSEGDPVKTTGRILEVPVGPELRGRVVDALGVPIDGKGPINAKLTDIIEKVAPGVIARKSVSQPLQTGIKAIDSMVPIGRGQRELIIGDRQTGKTAVAVDTIISQKGKNVTCVYVAIGQKASTISNVVRKLEEHGALEYTIIVAAAASDSAAMQYLSAYSGCTMGEYFRDRGEDALIIYDDLTKQAWAYRQVSLLLRRPPGREAYPGDVFYLHSRLLERSARVNEDYVEKFTNGEVKGKTGSLTALPIIETQAGDVSAFVPTNVISITDGQIFLETDLFNAGVRPAINAGISVSRVGGAAQTKVIKKLAGGIRTDLAQYRELAAFAQFASDLDDATRRQLERGKRVVELLKQPQYQPLQVWELAVTLFAVNNGYLDDLEVEQILPFEKALKDFLKSKHDDMIQRIEDTKELSKDDEASLVAAIQEFKKHGAF</sequence>
<keyword evidence="12 15" id="KW-0139">CF(1)</keyword>
<keyword evidence="20" id="KW-1185">Reference proteome</keyword>
<evidence type="ECO:0000256" key="3">
    <source>
        <dbReference type="ARBA" id="ARBA00008936"/>
    </source>
</evidence>
<keyword evidence="11 15" id="KW-0472">Membrane</keyword>
<dbReference type="InterPro" id="IPR020003">
    <property type="entry name" value="ATPase_a/bsu_AS"/>
</dbReference>
<dbReference type="AlphaFoldDB" id="A0A410GDH4"/>
<keyword evidence="7 15" id="KW-0375">Hydrogen ion transport</keyword>
<dbReference type="InterPro" id="IPR033732">
    <property type="entry name" value="ATP_synth_F1_a_nt-bd_dom"/>
</dbReference>
<dbReference type="EMBL" id="CP022987">
    <property type="protein sequence ID" value="QAA94366.1"/>
    <property type="molecule type" value="Genomic_DNA"/>
</dbReference>
<accession>A0A410GDH4</accession>
<evidence type="ECO:0000256" key="9">
    <source>
        <dbReference type="ARBA" id="ARBA00022967"/>
    </source>
</evidence>
<comment type="function">
    <text evidence="1 15">Produces ATP from ADP in the presence of a proton gradient across the membrane. The alpha chain is a regulatory subunit.</text>
</comment>
<evidence type="ECO:0000259" key="18">
    <source>
        <dbReference type="Pfam" id="PF02874"/>
    </source>
</evidence>
<dbReference type="RefSeq" id="WP_128355381.1">
    <property type="nucleotide sequence ID" value="NZ_CP022987.1"/>
</dbReference>
<keyword evidence="6 15" id="KW-0547">Nucleotide-binding</keyword>
<dbReference type="EC" id="7.1.2.2" evidence="15"/>
<dbReference type="GO" id="GO:0005886">
    <property type="term" value="C:plasma membrane"/>
    <property type="evidence" value="ECO:0007669"/>
    <property type="project" value="UniProtKB-SubCell"/>
</dbReference>
<comment type="catalytic activity">
    <reaction evidence="15">
        <text>ATP + H2O + 4 H(+)(in) = ADP + phosphate + 5 H(+)(out)</text>
        <dbReference type="Rhea" id="RHEA:57720"/>
        <dbReference type="ChEBI" id="CHEBI:15377"/>
        <dbReference type="ChEBI" id="CHEBI:15378"/>
        <dbReference type="ChEBI" id="CHEBI:30616"/>
        <dbReference type="ChEBI" id="CHEBI:43474"/>
        <dbReference type="ChEBI" id="CHEBI:456216"/>
        <dbReference type="EC" id="7.1.2.2"/>
    </reaction>
</comment>
<dbReference type="GO" id="GO:0043531">
    <property type="term" value="F:ADP binding"/>
    <property type="evidence" value="ECO:0007669"/>
    <property type="project" value="TreeGrafter"/>
</dbReference>
<evidence type="ECO:0000256" key="14">
    <source>
        <dbReference type="ARBA" id="ARBA00026013"/>
    </source>
</evidence>
<evidence type="ECO:0000256" key="10">
    <source>
        <dbReference type="ARBA" id="ARBA00023065"/>
    </source>
</evidence>
<evidence type="ECO:0000256" key="15">
    <source>
        <dbReference type="HAMAP-Rule" id="MF_01346"/>
    </source>
</evidence>
<dbReference type="InterPro" id="IPR038376">
    <property type="entry name" value="ATP_synth_asu_C_sf"/>
</dbReference>
<dbReference type="Pfam" id="PF00006">
    <property type="entry name" value="ATP-synt_ab"/>
    <property type="match status" value="1"/>
</dbReference>
<gene>
    <name evidence="15" type="primary">atpA</name>
    <name evidence="19" type="ORF">CKA81_11380</name>
</gene>
<dbReference type="Pfam" id="PF02874">
    <property type="entry name" value="ATP-synt_ab_N"/>
    <property type="match status" value="1"/>
</dbReference>
<dbReference type="InterPro" id="IPR036121">
    <property type="entry name" value="ATPase_F1/V1/A1_a/bsu_N_sf"/>
</dbReference>
<evidence type="ECO:0000256" key="4">
    <source>
        <dbReference type="ARBA" id="ARBA00022448"/>
    </source>
</evidence>
<keyword evidence="4 15" id="KW-0813">Transport</keyword>
<evidence type="ECO:0000259" key="17">
    <source>
        <dbReference type="Pfam" id="PF00306"/>
    </source>
</evidence>
<dbReference type="PIRSF" id="PIRSF039088">
    <property type="entry name" value="F_ATPase_subunit_alpha"/>
    <property type="match status" value="1"/>
</dbReference>
<dbReference type="FunFam" id="1.20.150.20:FF:000001">
    <property type="entry name" value="ATP synthase subunit alpha"/>
    <property type="match status" value="1"/>
</dbReference>
<dbReference type="Pfam" id="PF00306">
    <property type="entry name" value="ATP-synt_ab_C"/>
    <property type="match status" value="1"/>
</dbReference>
<keyword evidence="13 15" id="KW-0066">ATP synthesis</keyword>
<dbReference type="GO" id="GO:0045259">
    <property type="term" value="C:proton-transporting ATP synthase complex"/>
    <property type="evidence" value="ECO:0007669"/>
    <property type="project" value="UniProtKB-KW"/>
</dbReference>
<dbReference type="GO" id="GO:0005524">
    <property type="term" value="F:ATP binding"/>
    <property type="evidence" value="ECO:0007669"/>
    <property type="project" value="UniProtKB-UniRule"/>
</dbReference>
<evidence type="ECO:0000313" key="19">
    <source>
        <dbReference type="EMBL" id="QAA94366.1"/>
    </source>
</evidence>
<comment type="subunit">
    <text evidence="14">F-type ATPases have 2 components, CF(1) - the catalytic core - and CF(0) - the membrane proton channel. CF(1) has five subunits: alpha(3), beta(3), gamma(1), delta(1), epsilon(1). CF(0) has four main subunits: a(1), b(1), b'(1) and c(9-12).</text>
</comment>
<evidence type="ECO:0000256" key="8">
    <source>
        <dbReference type="ARBA" id="ARBA00022840"/>
    </source>
</evidence>
<evidence type="ECO:0000256" key="7">
    <source>
        <dbReference type="ARBA" id="ARBA00022781"/>
    </source>
</evidence>
<dbReference type="NCBIfam" id="NF009884">
    <property type="entry name" value="PRK13343.1"/>
    <property type="match status" value="1"/>
</dbReference>
<feature type="binding site" evidence="15">
    <location>
        <begin position="169"/>
        <end position="176"/>
    </location>
    <ligand>
        <name>ATP</name>
        <dbReference type="ChEBI" id="CHEBI:30616"/>
    </ligand>
</feature>
<dbReference type="NCBIfam" id="TIGR00962">
    <property type="entry name" value="atpA"/>
    <property type="match status" value="1"/>
</dbReference>
<evidence type="ECO:0000256" key="12">
    <source>
        <dbReference type="ARBA" id="ARBA00023196"/>
    </source>
</evidence>
<evidence type="ECO:0000256" key="1">
    <source>
        <dbReference type="ARBA" id="ARBA00003784"/>
    </source>
</evidence>
<evidence type="ECO:0000256" key="2">
    <source>
        <dbReference type="ARBA" id="ARBA00004170"/>
    </source>
</evidence>
<dbReference type="GO" id="GO:0046933">
    <property type="term" value="F:proton-transporting ATP synthase activity, rotational mechanism"/>
    <property type="evidence" value="ECO:0007669"/>
    <property type="project" value="UniProtKB-UniRule"/>
</dbReference>
<organism evidence="19 20">
    <name type="scientific">Pollutimonas thiosulfatoxidans</name>
    <dbReference type="NCBI Taxonomy" id="2028345"/>
    <lineage>
        <taxon>Bacteria</taxon>
        <taxon>Pseudomonadati</taxon>
        <taxon>Pseudomonadota</taxon>
        <taxon>Betaproteobacteria</taxon>
        <taxon>Burkholderiales</taxon>
        <taxon>Alcaligenaceae</taxon>
        <taxon>Pollutimonas</taxon>
    </lineage>
</organism>
<feature type="domain" description="ATP synthase alpha subunit C-terminal" evidence="17">
    <location>
        <begin position="382"/>
        <end position="507"/>
    </location>
</feature>
<dbReference type="Gene3D" id="3.40.50.300">
    <property type="entry name" value="P-loop containing nucleotide triphosphate hydrolases"/>
    <property type="match status" value="1"/>
</dbReference>
<dbReference type="Gene3D" id="1.20.150.20">
    <property type="entry name" value="ATP synthase alpha/beta chain, C-terminal domain"/>
    <property type="match status" value="1"/>
</dbReference>
<reference evidence="19 20" key="1">
    <citation type="submission" date="2017-08" db="EMBL/GenBank/DDBJ databases">
        <authorList>
            <person name="Park S.-J."/>
            <person name="Kim H."/>
        </authorList>
    </citation>
    <scope>NUCLEOTIDE SEQUENCE [LARGE SCALE GENOMIC DNA]</scope>
    <source>
        <strain evidence="20">ye3</strain>
    </source>
</reference>
<evidence type="ECO:0000256" key="13">
    <source>
        <dbReference type="ARBA" id="ARBA00023310"/>
    </source>
</evidence>
<comment type="similarity">
    <text evidence="3 15">Belongs to the ATPase alpha/beta chains family.</text>
</comment>
<dbReference type="FunFam" id="2.40.30.20:FF:000001">
    <property type="entry name" value="ATP synthase subunit alpha"/>
    <property type="match status" value="1"/>
</dbReference>
<feature type="domain" description="ATPase F1/V1/A1 complex alpha/beta subunit nucleotide-binding" evidence="16">
    <location>
        <begin position="149"/>
        <end position="375"/>
    </location>
</feature>
<dbReference type="PANTHER" id="PTHR48082:SF2">
    <property type="entry name" value="ATP SYNTHASE SUBUNIT ALPHA, MITOCHONDRIAL"/>
    <property type="match status" value="1"/>
</dbReference>
<dbReference type="OrthoDB" id="9803053at2"/>
<evidence type="ECO:0000259" key="16">
    <source>
        <dbReference type="Pfam" id="PF00006"/>
    </source>
</evidence>
<dbReference type="FunFam" id="3.40.50.300:FF:000002">
    <property type="entry name" value="ATP synthase subunit alpha"/>
    <property type="match status" value="1"/>
</dbReference>
<dbReference type="KEGG" id="pus:CKA81_11380"/>
<dbReference type="PANTHER" id="PTHR48082">
    <property type="entry name" value="ATP SYNTHASE SUBUNIT ALPHA, MITOCHONDRIAL"/>
    <property type="match status" value="1"/>
</dbReference>
<dbReference type="PROSITE" id="PS00152">
    <property type="entry name" value="ATPASE_ALPHA_BETA"/>
    <property type="match status" value="1"/>
</dbReference>
<dbReference type="InterPro" id="IPR027417">
    <property type="entry name" value="P-loop_NTPase"/>
</dbReference>
<dbReference type="Gene3D" id="2.40.30.20">
    <property type="match status" value="1"/>
</dbReference>
<protein>
    <recommendedName>
        <fullName evidence="15">ATP synthase subunit alpha</fullName>
        <ecNumber evidence="15">7.1.2.2</ecNumber>
    </recommendedName>
    <alternativeName>
        <fullName evidence="15">ATP synthase F1 sector subunit alpha</fullName>
    </alternativeName>
    <alternativeName>
        <fullName evidence="15">F-ATPase subunit alpha</fullName>
    </alternativeName>
</protein>